<reference evidence="7 8" key="1">
    <citation type="journal article" date="2014" name="Nat. Commun.">
        <title>Klebsormidium flaccidum genome reveals primary factors for plant terrestrial adaptation.</title>
        <authorList>
            <person name="Hori K."/>
            <person name="Maruyama F."/>
            <person name="Fujisawa T."/>
            <person name="Togashi T."/>
            <person name="Yamamoto N."/>
            <person name="Seo M."/>
            <person name="Sato S."/>
            <person name="Yamada T."/>
            <person name="Mori H."/>
            <person name="Tajima N."/>
            <person name="Moriyama T."/>
            <person name="Ikeuchi M."/>
            <person name="Watanabe M."/>
            <person name="Wada H."/>
            <person name="Kobayashi K."/>
            <person name="Saito M."/>
            <person name="Masuda T."/>
            <person name="Sasaki-Sekimoto Y."/>
            <person name="Mashiguchi K."/>
            <person name="Awai K."/>
            <person name="Shimojima M."/>
            <person name="Masuda S."/>
            <person name="Iwai M."/>
            <person name="Nobusawa T."/>
            <person name="Narise T."/>
            <person name="Kondo S."/>
            <person name="Saito H."/>
            <person name="Sato R."/>
            <person name="Murakawa M."/>
            <person name="Ihara Y."/>
            <person name="Oshima-Yamada Y."/>
            <person name="Ohtaka K."/>
            <person name="Satoh M."/>
            <person name="Sonobe K."/>
            <person name="Ishii M."/>
            <person name="Ohtani R."/>
            <person name="Kanamori-Sato M."/>
            <person name="Honoki R."/>
            <person name="Miyazaki D."/>
            <person name="Mochizuki H."/>
            <person name="Umetsu J."/>
            <person name="Higashi K."/>
            <person name="Shibata D."/>
            <person name="Kamiya Y."/>
            <person name="Sato N."/>
            <person name="Nakamura Y."/>
            <person name="Tabata S."/>
            <person name="Ida S."/>
            <person name="Kurokawa K."/>
            <person name="Ohta H."/>
        </authorList>
    </citation>
    <scope>NUCLEOTIDE SEQUENCE [LARGE SCALE GENOMIC DNA]</scope>
    <source>
        <strain evidence="7 8">NIES-2285</strain>
    </source>
</reference>
<dbReference type="SUPFAM" id="SSF103473">
    <property type="entry name" value="MFS general substrate transporter"/>
    <property type="match status" value="1"/>
</dbReference>
<feature type="transmembrane region" description="Helical" evidence="5">
    <location>
        <begin position="334"/>
        <end position="356"/>
    </location>
</feature>
<feature type="transmembrane region" description="Helical" evidence="5">
    <location>
        <begin position="87"/>
        <end position="105"/>
    </location>
</feature>
<keyword evidence="3 5" id="KW-1133">Transmembrane helix</keyword>
<feature type="transmembrane region" description="Helical" evidence="5">
    <location>
        <begin position="146"/>
        <end position="167"/>
    </location>
</feature>
<feature type="domain" description="Major facilitator superfamily (MFS) profile" evidence="6">
    <location>
        <begin position="22"/>
        <end position="423"/>
    </location>
</feature>
<evidence type="ECO:0000256" key="4">
    <source>
        <dbReference type="ARBA" id="ARBA00023136"/>
    </source>
</evidence>
<evidence type="ECO:0000313" key="8">
    <source>
        <dbReference type="Proteomes" id="UP000054558"/>
    </source>
</evidence>
<evidence type="ECO:0000313" key="7">
    <source>
        <dbReference type="EMBL" id="GAQ82472.1"/>
    </source>
</evidence>
<dbReference type="PANTHER" id="PTHR24002:SF3">
    <property type="entry name" value="SOLUTE CARRIER FAMILY 22 MEMBER 18"/>
    <property type="match status" value="1"/>
</dbReference>
<accession>A0A1Y1HXI0</accession>
<feature type="transmembrane region" description="Helical" evidence="5">
    <location>
        <begin position="25"/>
        <end position="48"/>
    </location>
</feature>
<keyword evidence="2 5" id="KW-0812">Transmembrane</keyword>
<name>A0A1Y1HXI0_KLENI</name>
<dbReference type="CDD" id="cd17390">
    <property type="entry name" value="MFS_MFSD9"/>
    <property type="match status" value="1"/>
</dbReference>
<evidence type="ECO:0000256" key="2">
    <source>
        <dbReference type="ARBA" id="ARBA00022692"/>
    </source>
</evidence>
<dbReference type="PRINTS" id="PR01035">
    <property type="entry name" value="TCRTETA"/>
</dbReference>
<dbReference type="OrthoDB" id="10262656at2759"/>
<dbReference type="Pfam" id="PF07690">
    <property type="entry name" value="MFS_1"/>
    <property type="match status" value="1"/>
</dbReference>
<dbReference type="PROSITE" id="PS50850">
    <property type="entry name" value="MFS"/>
    <property type="match status" value="1"/>
</dbReference>
<evidence type="ECO:0000256" key="3">
    <source>
        <dbReference type="ARBA" id="ARBA00022989"/>
    </source>
</evidence>
<dbReference type="Gene3D" id="1.20.1250.20">
    <property type="entry name" value="MFS general substrate transporter like domains"/>
    <property type="match status" value="1"/>
</dbReference>
<dbReference type="InterPro" id="IPR001958">
    <property type="entry name" value="Tet-R_TetA/multi-R_MdtG-like"/>
</dbReference>
<dbReference type="InterPro" id="IPR011701">
    <property type="entry name" value="MFS"/>
</dbReference>
<dbReference type="InterPro" id="IPR020846">
    <property type="entry name" value="MFS_dom"/>
</dbReference>
<feature type="transmembrane region" description="Helical" evidence="5">
    <location>
        <begin position="179"/>
        <end position="198"/>
    </location>
</feature>
<evidence type="ECO:0000259" key="6">
    <source>
        <dbReference type="PROSITE" id="PS50850"/>
    </source>
</evidence>
<sequence>MFELPLLAAGSPRQPPAYLHSWRSVLLLLVFVDLMAAGMVMSMLVPLMKELGATPFQLGLISSTYGALQLTSGPMVGLLSDRKGRHFIIVAAYLGTAIGYGLVGFSRSLEVLFLSRVITGLVRHSSNGVKAYISDRVSRSERSVDFGRMATASGLGFMVGPMLGGFLHRYGGQRLPGCLAALLFLCNATLASYFLPAFPGPTSDKGGPESPFPSPLPPRIRSWHARLESVLPQAAVLRRPKVGALLAVRAVLGLAVQVFREGFTTLVLYRFELDARQNGMLISYQGFLTTLVQGFAIRPLVASYPKEGFLIQAGITSLGLAYVAASLGPSIRSLVVLLAPVALAGGVVRTTFTALLTSAVPSSEVGQLLGLADTLMSTCRVLGPTLAGLLVTRLGTTAPGFVSGMLVLLAGVLFRALGCGQPSPRKEKDIP</sequence>
<dbReference type="GO" id="GO:0005635">
    <property type="term" value="C:nuclear envelope"/>
    <property type="evidence" value="ECO:0000318"/>
    <property type="project" value="GO_Central"/>
</dbReference>
<dbReference type="Proteomes" id="UP000054558">
    <property type="component" value="Unassembled WGS sequence"/>
</dbReference>
<dbReference type="PANTHER" id="PTHR24002">
    <property type="entry name" value="SOLUTE CARRIER FAMILY 22 MEMBER 18"/>
    <property type="match status" value="1"/>
</dbReference>
<dbReference type="GO" id="GO:0022857">
    <property type="term" value="F:transmembrane transporter activity"/>
    <property type="evidence" value="ECO:0007669"/>
    <property type="project" value="InterPro"/>
</dbReference>
<feature type="transmembrane region" description="Helical" evidence="5">
    <location>
        <begin position="398"/>
        <end position="418"/>
    </location>
</feature>
<evidence type="ECO:0000256" key="5">
    <source>
        <dbReference type="SAM" id="Phobius"/>
    </source>
</evidence>
<feature type="transmembrane region" description="Helical" evidence="5">
    <location>
        <begin position="309"/>
        <end position="327"/>
    </location>
</feature>
<feature type="transmembrane region" description="Helical" evidence="5">
    <location>
        <begin position="60"/>
        <end position="80"/>
    </location>
</feature>
<keyword evidence="8" id="KW-1185">Reference proteome</keyword>
<comment type="subcellular location">
    <subcellularLocation>
        <location evidence="1">Membrane</location>
        <topology evidence="1">Multi-pass membrane protein</topology>
    </subcellularLocation>
</comment>
<dbReference type="GO" id="GO:0016020">
    <property type="term" value="C:membrane"/>
    <property type="evidence" value="ECO:0007669"/>
    <property type="project" value="UniProtKB-SubCell"/>
</dbReference>
<proteinExistence type="predicted"/>
<keyword evidence="4 5" id="KW-0472">Membrane</keyword>
<protein>
    <submittedName>
        <fullName evidence="7">Major facilitator superfamily protein</fullName>
    </submittedName>
</protein>
<evidence type="ECO:0000256" key="1">
    <source>
        <dbReference type="ARBA" id="ARBA00004141"/>
    </source>
</evidence>
<organism evidence="7 8">
    <name type="scientific">Klebsormidium nitens</name>
    <name type="common">Green alga</name>
    <name type="synonym">Ulothrix nitens</name>
    <dbReference type="NCBI Taxonomy" id="105231"/>
    <lineage>
        <taxon>Eukaryota</taxon>
        <taxon>Viridiplantae</taxon>
        <taxon>Streptophyta</taxon>
        <taxon>Klebsormidiophyceae</taxon>
        <taxon>Klebsormidiales</taxon>
        <taxon>Klebsormidiaceae</taxon>
        <taxon>Klebsormidium</taxon>
    </lineage>
</organism>
<dbReference type="OMA" id="RLMKYPR"/>
<dbReference type="EMBL" id="DF237061">
    <property type="protein sequence ID" value="GAQ82472.1"/>
    <property type="molecule type" value="Genomic_DNA"/>
</dbReference>
<dbReference type="InterPro" id="IPR036259">
    <property type="entry name" value="MFS_trans_sf"/>
</dbReference>
<gene>
    <name evidence="7" type="ORF">KFL_001120160</name>
</gene>
<dbReference type="AlphaFoldDB" id="A0A1Y1HXI0"/>